<evidence type="ECO:0000256" key="4">
    <source>
        <dbReference type="ARBA" id="ARBA00022679"/>
    </source>
</evidence>
<dbReference type="CDD" id="cd06223">
    <property type="entry name" value="PRTases_typeI"/>
    <property type="match status" value="1"/>
</dbReference>
<dbReference type="EC" id="2.4.2.10" evidence="2 7"/>
<dbReference type="InterPro" id="IPR029057">
    <property type="entry name" value="PRTase-like"/>
</dbReference>
<evidence type="ECO:0000256" key="6">
    <source>
        <dbReference type="ARBA" id="ARBA00022975"/>
    </source>
</evidence>
<dbReference type="InterPro" id="IPR023031">
    <property type="entry name" value="OPRT"/>
</dbReference>
<reference evidence="9 10" key="1">
    <citation type="submission" date="2024-02" db="EMBL/GenBank/DDBJ databases">
        <title>Genome and pathogenicity analysis of Helicobacter mastomyrinus isolated from mice.</title>
        <authorList>
            <person name="Zhu L."/>
        </authorList>
    </citation>
    <scope>NUCLEOTIDE SEQUENCE [LARGE SCALE GENOMIC DNA]</scope>
    <source>
        <strain evidence="9 10">Hm-17</strain>
    </source>
</reference>
<dbReference type="Pfam" id="PF00156">
    <property type="entry name" value="Pribosyltran"/>
    <property type="match status" value="1"/>
</dbReference>
<organism evidence="9 10">
    <name type="scientific">Helicobacter mastomyrinus</name>
    <dbReference type="NCBI Taxonomy" id="287948"/>
    <lineage>
        <taxon>Bacteria</taxon>
        <taxon>Pseudomonadati</taxon>
        <taxon>Campylobacterota</taxon>
        <taxon>Epsilonproteobacteria</taxon>
        <taxon>Campylobacterales</taxon>
        <taxon>Helicobacteraceae</taxon>
        <taxon>Helicobacter</taxon>
    </lineage>
</organism>
<dbReference type="Gene3D" id="3.40.50.2020">
    <property type="match status" value="1"/>
</dbReference>
<evidence type="ECO:0000313" key="9">
    <source>
        <dbReference type="EMBL" id="XAM17969.1"/>
    </source>
</evidence>
<evidence type="ECO:0000259" key="8">
    <source>
        <dbReference type="Pfam" id="PF00156"/>
    </source>
</evidence>
<comment type="function">
    <text evidence="7">Catalyzes the transfer of a ribosyl phosphate group from 5-phosphoribose 1-diphosphate to orotate, leading to the formation of orotidine monophosphate (OMP).</text>
</comment>
<keyword evidence="6 7" id="KW-0665">Pyrimidine biosynthesis</keyword>
<name>A0ABZ3F461_9HELI</name>
<evidence type="ECO:0000256" key="7">
    <source>
        <dbReference type="HAMAP-Rule" id="MF_01208"/>
    </source>
</evidence>
<keyword evidence="4 7" id="KW-0808">Transferase</keyword>
<comment type="caution">
    <text evidence="7">Lacks conserved residue(s) required for the propagation of feature annotation.</text>
</comment>
<comment type="pathway">
    <text evidence="1 7">Pyrimidine metabolism; UMP biosynthesis via de novo pathway; UMP from orotate: step 1/2.</text>
</comment>
<comment type="cofactor">
    <cofactor evidence="7">
        <name>Mg(2+)</name>
        <dbReference type="ChEBI" id="CHEBI:18420"/>
    </cofactor>
</comment>
<proteinExistence type="inferred from homology"/>
<feature type="binding site" evidence="7">
    <location>
        <position position="91"/>
    </location>
    <ligand>
        <name>5-phospho-alpha-D-ribose 1-diphosphate</name>
        <dbReference type="ChEBI" id="CHEBI:58017"/>
        <note>ligand shared between dimeric partners</note>
    </ligand>
</feature>
<dbReference type="SUPFAM" id="SSF53271">
    <property type="entry name" value="PRTase-like"/>
    <property type="match status" value="1"/>
</dbReference>
<dbReference type="InterPro" id="IPR006273">
    <property type="entry name" value="Orotate_PRibTrfase_bac"/>
</dbReference>
<sequence length="204" mass="22093">MLDVKQYYVNANALLKGHFLLSSGNHSDHYLQSARVLENPLVAEQLAKALATQIKESGIAIDCVCSPAIGGILAGYELARALGVRFIFTERVEGQMQLRRGFGVTQSERVLVCEDIITTGGSALESAQCVEFEGAKVVAYAGLANRGFCKRVGSSLERKKEARLPSDVPLFALADFVFNMYEPHNCPLCKEGAQKAIKPGSRGN</sequence>
<keyword evidence="10" id="KW-1185">Reference proteome</keyword>
<keyword evidence="5 7" id="KW-0460">Magnesium</keyword>
<evidence type="ECO:0000256" key="3">
    <source>
        <dbReference type="ARBA" id="ARBA00022676"/>
    </source>
</evidence>
<dbReference type="GO" id="GO:0004588">
    <property type="term" value="F:orotate phosphoribosyltransferase activity"/>
    <property type="evidence" value="ECO:0007669"/>
    <property type="project" value="UniProtKB-EC"/>
</dbReference>
<dbReference type="Proteomes" id="UP001434737">
    <property type="component" value="Chromosome"/>
</dbReference>
<comment type="similarity">
    <text evidence="7">Belongs to the purine/pyrimidine phosphoribosyltransferase family. PyrE subfamily.</text>
</comment>
<keyword evidence="3 7" id="KW-0328">Glycosyltransferase</keyword>
<comment type="catalytic activity">
    <reaction evidence="7">
        <text>orotidine 5'-phosphate + diphosphate = orotate + 5-phospho-alpha-D-ribose 1-diphosphate</text>
        <dbReference type="Rhea" id="RHEA:10380"/>
        <dbReference type="ChEBI" id="CHEBI:30839"/>
        <dbReference type="ChEBI" id="CHEBI:33019"/>
        <dbReference type="ChEBI" id="CHEBI:57538"/>
        <dbReference type="ChEBI" id="CHEBI:58017"/>
        <dbReference type="EC" id="2.4.2.10"/>
    </reaction>
</comment>
<feature type="binding site" evidence="7">
    <location>
        <position position="118"/>
    </location>
    <ligand>
        <name>orotate</name>
        <dbReference type="ChEBI" id="CHEBI:30839"/>
    </ligand>
</feature>
<gene>
    <name evidence="7 9" type="primary">pyrE</name>
    <name evidence="9" type="ORF">V3I05_09820</name>
</gene>
<dbReference type="HAMAP" id="MF_01208">
    <property type="entry name" value="PyrE"/>
    <property type="match status" value="1"/>
</dbReference>
<dbReference type="PANTHER" id="PTHR19278">
    <property type="entry name" value="OROTATE PHOSPHORIBOSYLTRANSFERASE"/>
    <property type="match status" value="1"/>
</dbReference>
<evidence type="ECO:0000256" key="5">
    <source>
        <dbReference type="ARBA" id="ARBA00022842"/>
    </source>
</evidence>
<protein>
    <recommendedName>
        <fullName evidence="2 7">Orotate phosphoribosyltransferase</fullName>
        <shortName evidence="7">OPRT</shortName>
        <shortName evidence="7">OPRTase</shortName>
        <ecNumber evidence="2 7">2.4.2.10</ecNumber>
    </recommendedName>
</protein>
<evidence type="ECO:0000256" key="2">
    <source>
        <dbReference type="ARBA" id="ARBA00011971"/>
    </source>
</evidence>
<feature type="domain" description="Phosphoribosyltransferase" evidence="8">
    <location>
        <begin position="37"/>
        <end position="147"/>
    </location>
</feature>
<dbReference type="RefSeq" id="WP_295701421.1">
    <property type="nucleotide sequence ID" value="NZ_CP145316.1"/>
</dbReference>
<accession>A0ABZ3F461</accession>
<evidence type="ECO:0000256" key="1">
    <source>
        <dbReference type="ARBA" id="ARBA00004889"/>
    </source>
</evidence>
<evidence type="ECO:0000313" key="10">
    <source>
        <dbReference type="Proteomes" id="UP001434737"/>
    </source>
</evidence>
<feature type="binding site" description="in other chain" evidence="7">
    <location>
        <begin position="114"/>
        <end position="122"/>
    </location>
    <ligand>
        <name>5-phospho-alpha-D-ribose 1-diphosphate</name>
        <dbReference type="ChEBI" id="CHEBI:58017"/>
        <note>ligand shared between dimeric partners</note>
    </ligand>
</feature>
<dbReference type="InterPro" id="IPR000836">
    <property type="entry name" value="PRTase_dom"/>
</dbReference>
<comment type="subunit">
    <text evidence="7">Homodimer.</text>
</comment>
<feature type="binding site" evidence="7">
    <location>
        <position position="146"/>
    </location>
    <ligand>
        <name>orotate</name>
        <dbReference type="ChEBI" id="CHEBI:30839"/>
    </ligand>
</feature>
<dbReference type="EMBL" id="CP145316">
    <property type="protein sequence ID" value="XAM17969.1"/>
    <property type="molecule type" value="Genomic_DNA"/>
</dbReference>
<dbReference type="PANTHER" id="PTHR19278:SF9">
    <property type="entry name" value="URIDINE 5'-MONOPHOSPHATE SYNTHASE"/>
    <property type="match status" value="1"/>
</dbReference>
<dbReference type="NCBIfam" id="TIGR01367">
    <property type="entry name" value="pyrE_Therm"/>
    <property type="match status" value="1"/>
</dbReference>